<evidence type="ECO:0000313" key="4">
    <source>
        <dbReference type="EMBL" id="OJH37188.1"/>
    </source>
</evidence>
<dbReference type="STRING" id="83449.BON30_28125"/>
<organism evidence="4 5">
    <name type="scientific">Cystobacter ferrugineus</name>
    <dbReference type="NCBI Taxonomy" id="83449"/>
    <lineage>
        <taxon>Bacteria</taxon>
        <taxon>Pseudomonadati</taxon>
        <taxon>Myxococcota</taxon>
        <taxon>Myxococcia</taxon>
        <taxon>Myxococcales</taxon>
        <taxon>Cystobacterineae</taxon>
        <taxon>Archangiaceae</taxon>
        <taxon>Cystobacter</taxon>
    </lineage>
</organism>
<dbReference type="RefSeq" id="WP_071901525.1">
    <property type="nucleotide sequence ID" value="NZ_MPIN01000008.1"/>
</dbReference>
<dbReference type="SUPFAM" id="SSF55909">
    <property type="entry name" value="Pentein"/>
    <property type="match status" value="1"/>
</dbReference>
<accession>A0A1L9B4K3</accession>
<dbReference type="Pfam" id="PF04996">
    <property type="entry name" value="AstB"/>
    <property type="match status" value="1"/>
</dbReference>
<protein>
    <recommendedName>
        <fullName evidence="3">N-succinylarginine dihydrolase</fullName>
        <ecNumber evidence="3">3.5.3.23</ecNumber>
    </recommendedName>
</protein>
<dbReference type="InterPro" id="IPR007079">
    <property type="entry name" value="SuccinylArg_d-Hdrlase_AstB"/>
</dbReference>
<dbReference type="NCBIfam" id="TIGR03241">
    <property type="entry name" value="arg_catab_astB"/>
    <property type="match status" value="1"/>
</dbReference>
<name>A0A1L9B4K3_9BACT</name>
<evidence type="ECO:0000256" key="3">
    <source>
        <dbReference type="NCBIfam" id="TIGR03241"/>
    </source>
</evidence>
<dbReference type="NCBIfam" id="NF009789">
    <property type="entry name" value="PRK13281.1"/>
    <property type="match status" value="1"/>
</dbReference>
<comment type="caution">
    <text evidence="4">The sequence shown here is derived from an EMBL/GenBank/DDBJ whole genome shotgun (WGS) entry which is preliminary data.</text>
</comment>
<dbReference type="AlphaFoldDB" id="A0A1L9B4K3"/>
<dbReference type="GO" id="GO:0019545">
    <property type="term" value="P:L-arginine catabolic process to succinate"/>
    <property type="evidence" value="ECO:0007669"/>
    <property type="project" value="UniProtKB-UniPathway"/>
</dbReference>
<dbReference type="OrthoDB" id="248552at2"/>
<dbReference type="EMBL" id="MPIN01000008">
    <property type="protein sequence ID" value="OJH37188.1"/>
    <property type="molecule type" value="Genomic_DNA"/>
</dbReference>
<evidence type="ECO:0000313" key="5">
    <source>
        <dbReference type="Proteomes" id="UP000182229"/>
    </source>
</evidence>
<dbReference type="HAMAP" id="MF_01172">
    <property type="entry name" value="AstB"/>
    <property type="match status" value="1"/>
</dbReference>
<dbReference type="UniPathway" id="UPA00185">
    <property type="reaction ID" value="UER00280"/>
</dbReference>
<reference evidence="5" key="1">
    <citation type="submission" date="2016-11" db="EMBL/GenBank/DDBJ databases">
        <authorList>
            <person name="Shukria A."/>
            <person name="Stevens D.C."/>
        </authorList>
    </citation>
    <scope>NUCLEOTIDE SEQUENCE [LARGE SCALE GENOMIC DNA]</scope>
    <source>
        <strain evidence="5">Cbfe23</strain>
    </source>
</reference>
<dbReference type="GO" id="GO:0009015">
    <property type="term" value="F:N-succinylarginine dihydrolase activity"/>
    <property type="evidence" value="ECO:0007669"/>
    <property type="project" value="UniProtKB-UniRule"/>
</dbReference>
<dbReference type="PANTHER" id="PTHR30420:SF2">
    <property type="entry name" value="N-SUCCINYLARGININE DIHYDROLASE"/>
    <property type="match status" value="1"/>
</dbReference>
<evidence type="ECO:0000256" key="2">
    <source>
        <dbReference type="ARBA" id="ARBA00022801"/>
    </source>
</evidence>
<evidence type="ECO:0000256" key="1">
    <source>
        <dbReference type="ARBA" id="ARBA00022503"/>
    </source>
</evidence>
<proteinExistence type="inferred from homology"/>
<gene>
    <name evidence="4" type="ORF">BON30_28125</name>
</gene>
<dbReference type="Proteomes" id="UP000182229">
    <property type="component" value="Unassembled WGS sequence"/>
</dbReference>
<reference evidence="4 5" key="2">
    <citation type="submission" date="2016-12" db="EMBL/GenBank/DDBJ databases">
        <title>Draft Genome Sequence of Cystobacter ferrugineus Strain Cbfe23.</title>
        <authorList>
            <person name="Akbar S."/>
            <person name="Dowd S.E."/>
            <person name="Stevens D.C."/>
        </authorList>
    </citation>
    <scope>NUCLEOTIDE SEQUENCE [LARGE SCALE GENOMIC DNA]</scope>
    <source>
        <strain evidence="4 5">Cbfe23</strain>
    </source>
</reference>
<keyword evidence="2 4" id="KW-0378">Hydrolase</keyword>
<dbReference type="InterPro" id="IPR037031">
    <property type="entry name" value="AstB_sf"/>
</dbReference>
<keyword evidence="5" id="KW-1185">Reference proteome</keyword>
<dbReference type="EC" id="3.5.3.23" evidence="3"/>
<sequence length="441" mass="48014">MREYNFDGLVGPTHNYGGLSPGNLASAQHGGTVSHPRAAALQGLEKMRFVAGLGVGQAVLPPHPRPSLKTLRALGFTGTDEELITRAAREAEHLLRLTSSSAAMWTANAATGAPSEDTADGRMHLTVANLQQMFHRALEAETTYAVLRAIFADERHFAIHAPLPGGGHFADEGAANHTRLVTPGHRAVHLLAWGRSAWRGDVRHPTRFPARQTLEASEALARLNQLDPAQVLLPQQAPEGIDAGAFHTDVLAVGSGGFLMLHELAFVDAPGLLRTLGERLGEGFTYVLATEDELPVRDAVKAYPFNSQVLALPDGSLAIVAPQESRETPTTRRFLERVVAGDNPVKAVHYLDVRQSMNNGGGPACLRQRVWLTDAERAAVTANVFYTPELHASLAGWVTRHYREELRAEDLRDPRLARETMTALDELTRLLHLGPVYDFQK</sequence>
<keyword evidence="1" id="KW-0056">Arginine metabolism</keyword>
<dbReference type="Gene3D" id="3.75.10.20">
    <property type="entry name" value="Succinylarginine dihydrolase"/>
    <property type="match status" value="1"/>
</dbReference>
<dbReference type="PANTHER" id="PTHR30420">
    <property type="entry name" value="N-SUCCINYLARGININE DIHYDROLASE"/>
    <property type="match status" value="1"/>
</dbReference>